<dbReference type="EMBL" id="HG917868">
    <property type="protein sequence ID" value="CDM68494.1"/>
    <property type="molecule type" value="Genomic_DNA"/>
</dbReference>
<dbReference type="PANTHER" id="PTHR39555">
    <property type="entry name" value="FIMBRIAL ASSEMBLY PROTEIN PILO-LIKE PROTEIN-RELATED"/>
    <property type="match status" value="1"/>
</dbReference>
<sequence>MEKNNKKQGLSSYFKNLSDKDKIILCVTSIIIVTVISFKFILMPSMSNFTYNKEKLSYLKGETNNYKLYEQKNEDMNSKMPQLEAEYEKALKKLPDKDNIRQLLEDIKKLAINNSLEIKSISITKEDEKNSFKEESFSENESNDTVETNTSNLNLNKNIFTLNLTGGEGDTRNFIEDVEDYERILDIASVSTQKSNDIVTLNIQIKFYNTNNNEEISSNE</sequence>
<dbReference type="InterPro" id="IPR014717">
    <property type="entry name" value="Transl_elong_EF1B/ribsomal_bS6"/>
</dbReference>
<evidence type="ECO:0000313" key="3">
    <source>
        <dbReference type="EMBL" id="CDM68494.1"/>
    </source>
</evidence>
<name>W6RY02_9CLOT</name>
<proteinExistence type="predicted"/>
<dbReference type="Pfam" id="PF04350">
    <property type="entry name" value="PilO"/>
    <property type="match status" value="1"/>
</dbReference>
<dbReference type="Proteomes" id="UP000019426">
    <property type="component" value="Chromosome M2/40_rep1"/>
</dbReference>
<dbReference type="HOGENOM" id="CLU_1254129_0_0_9"/>
<keyword evidence="2" id="KW-1133">Transmembrane helix</keyword>
<organism evidence="3 4">
    <name type="scientific">Clostridium bornimense</name>
    <dbReference type="NCBI Taxonomy" id="1216932"/>
    <lineage>
        <taxon>Bacteria</taxon>
        <taxon>Bacillati</taxon>
        <taxon>Bacillota</taxon>
        <taxon>Clostridia</taxon>
        <taxon>Eubacteriales</taxon>
        <taxon>Clostridiaceae</taxon>
        <taxon>Clostridium</taxon>
    </lineage>
</organism>
<dbReference type="GO" id="GO:0043107">
    <property type="term" value="P:type IV pilus-dependent motility"/>
    <property type="evidence" value="ECO:0007669"/>
    <property type="project" value="InterPro"/>
</dbReference>
<dbReference type="KEGG" id="clt:CM240_1335"/>
<dbReference type="STRING" id="1216932.CM240_1335"/>
<evidence type="ECO:0000313" key="4">
    <source>
        <dbReference type="Proteomes" id="UP000019426"/>
    </source>
</evidence>
<evidence type="ECO:0000256" key="1">
    <source>
        <dbReference type="SAM" id="Coils"/>
    </source>
</evidence>
<dbReference type="AlphaFoldDB" id="W6RY02"/>
<gene>
    <name evidence="3" type="ORF">CM240_1335</name>
</gene>
<dbReference type="InterPro" id="IPR007445">
    <property type="entry name" value="PilO"/>
</dbReference>
<accession>W6RY02</accession>
<keyword evidence="1" id="KW-0175">Coiled coil</keyword>
<dbReference type="PATRIC" id="fig|1216932.3.peg.1329"/>
<dbReference type="Gene3D" id="3.30.70.60">
    <property type="match status" value="1"/>
</dbReference>
<dbReference type="PANTHER" id="PTHR39555:SF1">
    <property type="entry name" value="TYPE IV PILUS INNER MEMBRANE COMPONENT PILO"/>
    <property type="match status" value="1"/>
</dbReference>
<dbReference type="RefSeq" id="WP_044037583.1">
    <property type="nucleotide sequence ID" value="NZ_HG917868.1"/>
</dbReference>
<reference evidence="3 4" key="1">
    <citation type="submission" date="2013-11" db="EMBL/GenBank/DDBJ databases">
        <title>Complete genome sequence of Clostridum sp. M2/40.</title>
        <authorList>
            <person name="Wibberg D."/>
            <person name="Puehler A."/>
            <person name="Schlueter A."/>
        </authorList>
    </citation>
    <scope>NUCLEOTIDE SEQUENCE [LARGE SCALE GENOMIC DNA]</scope>
    <source>
        <strain evidence="4">M2/40</strain>
    </source>
</reference>
<protein>
    <recommendedName>
        <fullName evidence="5">Type IV pilus assembly protein PilO</fullName>
    </recommendedName>
</protein>
<keyword evidence="2" id="KW-0812">Transmembrane</keyword>
<keyword evidence="2" id="KW-0472">Membrane</keyword>
<evidence type="ECO:0000256" key="2">
    <source>
        <dbReference type="SAM" id="Phobius"/>
    </source>
</evidence>
<dbReference type="GO" id="GO:0043683">
    <property type="term" value="P:type IV pilus assembly"/>
    <property type="evidence" value="ECO:0007669"/>
    <property type="project" value="InterPro"/>
</dbReference>
<feature type="coiled-coil region" evidence="1">
    <location>
        <begin position="59"/>
        <end position="93"/>
    </location>
</feature>
<feature type="transmembrane region" description="Helical" evidence="2">
    <location>
        <begin position="23"/>
        <end position="42"/>
    </location>
</feature>
<keyword evidence="4" id="KW-1185">Reference proteome</keyword>
<evidence type="ECO:0008006" key="5">
    <source>
        <dbReference type="Google" id="ProtNLM"/>
    </source>
</evidence>